<dbReference type="InterPro" id="IPR036291">
    <property type="entry name" value="NAD(P)-bd_dom_sf"/>
</dbReference>
<dbReference type="AlphaFoldDB" id="A0A5D4REZ8"/>
<name>A0A5D4REZ8_9BACI</name>
<dbReference type="Proteomes" id="UP000322139">
    <property type="component" value="Unassembled WGS sequence"/>
</dbReference>
<keyword evidence="8 11" id="KW-0560">Oxidoreductase</keyword>
<evidence type="ECO:0000256" key="8">
    <source>
        <dbReference type="ARBA" id="ARBA00023002"/>
    </source>
</evidence>
<evidence type="ECO:0000313" key="15">
    <source>
        <dbReference type="Proteomes" id="UP000322139"/>
    </source>
</evidence>
<comment type="caution">
    <text evidence="14">The sequence shown here is derived from an EMBL/GenBank/DDBJ whole genome shotgun (WGS) entry which is preliminary data.</text>
</comment>
<dbReference type="PANTHER" id="PTHR43765:SF2">
    <property type="entry name" value="2-DEHYDROPANTOATE 2-REDUCTASE"/>
    <property type="match status" value="1"/>
</dbReference>
<evidence type="ECO:0000256" key="6">
    <source>
        <dbReference type="ARBA" id="ARBA00022655"/>
    </source>
</evidence>
<dbReference type="UniPathway" id="UPA00028">
    <property type="reaction ID" value="UER00004"/>
</dbReference>
<evidence type="ECO:0000313" key="14">
    <source>
        <dbReference type="EMBL" id="TYS49985.1"/>
    </source>
</evidence>
<evidence type="ECO:0000256" key="5">
    <source>
        <dbReference type="ARBA" id="ARBA00019465"/>
    </source>
</evidence>
<evidence type="ECO:0000259" key="12">
    <source>
        <dbReference type="Pfam" id="PF02558"/>
    </source>
</evidence>
<evidence type="ECO:0000256" key="4">
    <source>
        <dbReference type="ARBA" id="ARBA00013014"/>
    </source>
</evidence>
<dbReference type="InterPro" id="IPR008927">
    <property type="entry name" value="6-PGluconate_DH-like_C_sf"/>
</dbReference>
<dbReference type="InterPro" id="IPR050838">
    <property type="entry name" value="Ketopantoate_reductase"/>
</dbReference>
<comment type="function">
    <text evidence="1 11">Catalyzes the NADPH-dependent reduction of ketopantoate into pantoic acid.</text>
</comment>
<dbReference type="EMBL" id="VTER01000003">
    <property type="protein sequence ID" value="TYS49985.1"/>
    <property type="molecule type" value="Genomic_DNA"/>
</dbReference>
<dbReference type="GO" id="GO:0015940">
    <property type="term" value="P:pantothenate biosynthetic process"/>
    <property type="evidence" value="ECO:0007669"/>
    <property type="project" value="UniProtKB-UniPathway"/>
</dbReference>
<comment type="similarity">
    <text evidence="3 11">Belongs to the ketopantoate reductase family.</text>
</comment>
<organism evidence="14 15">
    <name type="scientific">Bacillus infantis</name>
    <dbReference type="NCBI Taxonomy" id="324767"/>
    <lineage>
        <taxon>Bacteria</taxon>
        <taxon>Bacillati</taxon>
        <taxon>Bacillota</taxon>
        <taxon>Bacilli</taxon>
        <taxon>Bacillales</taxon>
        <taxon>Bacillaceae</taxon>
        <taxon>Bacillus</taxon>
    </lineage>
</organism>
<feature type="domain" description="Ketopantoate reductase N-terminal" evidence="12">
    <location>
        <begin position="3"/>
        <end position="150"/>
    </location>
</feature>
<dbReference type="GO" id="GO:0008677">
    <property type="term" value="F:2-dehydropantoate 2-reductase activity"/>
    <property type="evidence" value="ECO:0007669"/>
    <property type="project" value="UniProtKB-EC"/>
</dbReference>
<reference evidence="14 15" key="1">
    <citation type="submission" date="2019-08" db="EMBL/GenBank/DDBJ databases">
        <title>Bacillus genomes from the desert of Cuatro Cienegas, Coahuila.</title>
        <authorList>
            <person name="Olmedo-Alvarez G."/>
        </authorList>
    </citation>
    <scope>NUCLEOTIDE SEQUENCE [LARGE SCALE GENOMIC DNA]</scope>
    <source>
        <strain evidence="14 15">CH446_14T</strain>
    </source>
</reference>
<evidence type="ECO:0000256" key="7">
    <source>
        <dbReference type="ARBA" id="ARBA00022857"/>
    </source>
</evidence>
<dbReference type="Pfam" id="PF02558">
    <property type="entry name" value="ApbA"/>
    <property type="match status" value="1"/>
</dbReference>
<evidence type="ECO:0000256" key="2">
    <source>
        <dbReference type="ARBA" id="ARBA00004994"/>
    </source>
</evidence>
<dbReference type="EC" id="1.1.1.169" evidence="4 11"/>
<dbReference type="InterPro" id="IPR013752">
    <property type="entry name" value="KPA_reductase"/>
</dbReference>
<dbReference type="InterPro" id="IPR013328">
    <property type="entry name" value="6PGD_dom2"/>
</dbReference>
<dbReference type="GO" id="GO:0050661">
    <property type="term" value="F:NADP binding"/>
    <property type="evidence" value="ECO:0007669"/>
    <property type="project" value="TreeGrafter"/>
</dbReference>
<evidence type="ECO:0000256" key="1">
    <source>
        <dbReference type="ARBA" id="ARBA00002919"/>
    </source>
</evidence>
<dbReference type="Pfam" id="PF08546">
    <property type="entry name" value="ApbA_C"/>
    <property type="match status" value="1"/>
</dbReference>
<dbReference type="NCBIfam" id="NF005093">
    <property type="entry name" value="PRK06522.2-4"/>
    <property type="match status" value="1"/>
</dbReference>
<dbReference type="PANTHER" id="PTHR43765">
    <property type="entry name" value="2-DEHYDROPANTOATE 2-REDUCTASE-RELATED"/>
    <property type="match status" value="1"/>
</dbReference>
<dbReference type="Gene3D" id="1.10.1040.10">
    <property type="entry name" value="N-(1-d-carboxylethyl)-l-norvaline Dehydrogenase, domain 2"/>
    <property type="match status" value="1"/>
</dbReference>
<gene>
    <name evidence="14" type="ORF">FZD51_05345</name>
</gene>
<dbReference type="InterPro" id="IPR003710">
    <property type="entry name" value="ApbA"/>
</dbReference>
<evidence type="ECO:0000256" key="3">
    <source>
        <dbReference type="ARBA" id="ARBA00007870"/>
    </source>
</evidence>
<dbReference type="Gene3D" id="3.40.50.720">
    <property type="entry name" value="NAD(P)-binding Rossmann-like Domain"/>
    <property type="match status" value="1"/>
</dbReference>
<dbReference type="SUPFAM" id="SSF51735">
    <property type="entry name" value="NAD(P)-binding Rossmann-fold domains"/>
    <property type="match status" value="1"/>
</dbReference>
<comment type="pathway">
    <text evidence="2 11">Cofactor biosynthesis; (R)-pantothenate biosynthesis; (R)-pantoate from 3-methyl-2-oxobutanoate: step 2/2.</text>
</comment>
<dbReference type="SUPFAM" id="SSF48179">
    <property type="entry name" value="6-phosphogluconate dehydrogenase C-terminal domain-like"/>
    <property type="match status" value="1"/>
</dbReference>
<evidence type="ECO:0000256" key="10">
    <source>
        <dbReference type="ARBA" id="ARBA00048793"/>
    </source>
</evidence>
<accession>A0A5D4REZ8</accession>
<keyword evidence="7 11" id="KW-0521">NADP</keyword>
<protein>
    <recommendedName>
        <fullName evidence="5 11">2-dehydropantoate 2-reductase</fullName>
        <ecNumber evidence="4 11">1.1.1.169</ecNumber>
    </recommendedName>
    <alternativeName>
        <fullName evidence="9 11">Ketopantoate reductase</fullName>
    </alternativeName>
</protein>
<dbReference type="GO" id="GO:0005737">
    <property type="term" value="C:cytoplasm"/>
    <property type="evidence" value="ECO:0007669"/>
    <property type="project" value="TreeGrafter"/>
</dbReference>
<dbReference type="NCBIfam" id="TIGR00745">
    <property type="entry name" value="apbA_panE"/>
    <property type="match status" value="1"/>
</dbReference>
<feature type="domain" description="Ketopantoate reductase C-terminal" evidence="13">
    <location>
        <begin position="176"/>
        <end position="294"/>
    </location>
</feature>
<dbReference type="InterPro" id="IPR013332">
    <property type="entry name" value="KPR_N"/>
</dbReference>
<evidence type="ECO:0000256" key="11">
    <source>
        <dbReference type="RuleBase" id="RU362068"/>
    </source>
</evidence>
<sequence>MKIGIIGGGAIGLLFAAYLQKGHDVTLYVRSAEQKKLISSYGISLLAEGREHISYVQVLLTDEWKGGEELSIVAVKQYDIHPLISIINDNQAATSSSFLFLQNGMGHLSLLHELRARAILVGTVEHGALKKDARTVQHTGAGRTNIAVFSGEGTEAAECLEEPSGDFPFSVRKDYKEMLLQKLVINAVVNPLTGILQVKNGELIENPFYYIVVQKYFAEIAAVLELSDPEETFDALVSVCRKTSSNTSSMLKDLQNQRQTEADAILGYILGEADKKNKQAPLVHAFYSCIKGKEPGN</sequence>
<proteinExistence type="inferred from homology"/>
<evidence type="ECO:0000256" key="9">
    <source>
        <dbReference type="ARBA" id="ARBA00032024"/>
    </source>
</evidence>
<dbReference type="RefSeq" id="WP_148973826.1">
    <property type="nucleotide sequence ID" value="NZ_VTER01000003.1"/>
</dbReference>
<comment type="catalytic activity">
    <reaction evidence="10 11">
        <text>(R)-pantoate + NADP(+) = 2-dehydropantoate + NADPH + H(+)</text>
        <dbReference type="Rhea" id="RHEA:16233"/>
        <dbReference type="ChEBI" id="CHEBI:11561"/>
        <dbReference type="ChEBI" id="CHEBI:15378"/>
        <dbReference type="ChEBI" id="CHEBI:15980"/>
        <dbReference type="ChEBI" id="CHEBI:57783"/>
        <dbReference type="ChEBI" id="CHEBI:58349"/>
        <dbReference type="EC" id="1.1.1.169"/>
    </reaction>
</comment>
<evidence type="ECO:0000259" key="13">
    <source>
        <dbReference type="Pfam" id="PF08546"/>
    </source>
</evidence>
<keyword evidence="6 11" id="KW-0566">Pantothenate biosynthesis</keyword>